<gene>
    <name evidence="2" type="ORF">SAMN02745202_00576</name>
</gene>
<dbReference type="STRING" id="28136.SAMN02745202_00576"/>
<organism evidence="2 3">
    <name type="scientific">Segatella oulorum</name>
    <dbReference type="NCBI Taxonomy" id="28136"/>
    <lineage>
        <taxon>Bacteria</taxon>
        <taxon>Pseudomonadati</taxon>
        <taxon>Bacteroidota</taxon>
        <taxon>Bacteroidia</taxon>
        <taxon>Bacteroidales</taxon>
        <taxon>Prevotellaceae</taxon>
        <taxon>Segatella</taxon>
    </lineage>
</organism>
<reference evidence="2 3" key="1">
    <citation type="submission" date="2017-02" db="EMBL/GenBank/DDBJ databases">
        <authorList>
            <person name="Peterson S.W."/>
        </authorList>
    </citation>
    <scope>NUCLEOTIDE SEQUENCE [LARGE SCALE GENOMIC DNA]</scope>
    <source>
        <strain evidence="2 3">ATCC 43324</strain>
    </source>
</reference>
<accession>A0A1T4M085</accession>
<dbReference type="EMBL" id="FUXK01000005">
    <property type="protein sequence ID" value="SJZ60316.1"/>
    <property type="molecule type" value="Genomic_DNA"/>
</dbReference>
<evidence type="ECO:0000313" key="2">
    <source>
        <dbReference type="EMBL" id="SJZ60316.1"/>
    </source>
</evidence>
<protein>
    <recommendedName>
        <fullName evidence="4">DUF2235 domain-containing protein</fullName>
    </recommendedName>
</protein>
<feature type="region of interest" description="Disordered" evidence="1">
    <location>
        <begin position="91"/>
        <end position="110"/>
    </location>
</feature>
<proteinExistence type="predicted"/>
<dbReference type="Proteomes" id="UP000190065">
    <property type="component" value="Unassembled WGS sequence"/>
</dbReference>
<evidence type="ECO:0000313" key="3">
    <source>
        <dbReference type="Proteomes" id="UP000190065"/>
    </source>
</evidence>
<dbReference type="AlphaFoldDB" id="A0A1T4M085"/>
<sequence length="125" mass="14079">MNEYTNRKCKAGLPSKSSPPSKEKRKISITMGVFFDGTKNNKYNIDHWENIDDSYQGSYTNVASLWDMYETSLKNPNRLIDKVYIEGPGTASPIEVRPTPNNPEGLVSSEKSDSMMGYAYAAELR</sequence>
<name>A0A1T4M085_9BACT</name>
<dbReference type="RefSeq" id="WP_025071130.1">
    <property type="nucleotide sequence ID" value="NZ_FUXK01000005.1"/>
</dbReference>
<feature type="region of interest" description="Disordered" evidence="1">
    <location>
        <begin position="1"/>
        <end position="25"/>
    </location>
</feature>
<evidence type="ECO:0000256" key="1">
    <source>
        <dbReference type="SAM" id="MobiDB-lite"/>
    </source>
</evidence>
<evidence type="ECO:0008006" key="4">
    <source>
        <dbReference type="Google" id="ProtNLM"/>
    </source>
</evidence>